<dbReference type="InterPro" id="IPR002173">
    <property type="entry name" value="Carboh/pur_kinase_PfkB_CS"/>
</dbReference>
<dbReference type="InterPro" id="IPR027417">
    <property type="entry name" value="P-loop_NTPase"/>
</dbReference>
<dbReference type="SUPFAM" id="SSF53613">
    <property type="entry name" value="Ribokinase-like"/>
    <property type="match status" value="1"/>
</dbReference>
<evidence type="ECO:0000259" key="4">
    <source>
        <dbReference type="Pfam" id="PF00294"/>
    </source>
</evidence>
<evidence type="ECO:0000256" key="2">
    <source>
        <dbReference type="ARBA" id="ARBA00022777"/>
    </source>
</evidence>
<evidence type="ECO:0000313" key="5">
    <source>
        <dbReference type="EMBL" id="GAA1852253.1"/>
    </source>
</evidence>
<keyword evidence="6" id="KW-1185">Reference proteome</keyword>
<dbReference type="PANTHER" id="PTHR42774">
    <property type="entry name" value="PHOSPHOTRANSFERASE SYSTEM TRANSPORT PROTEIN"/>
    <property type="match status" value="1"/>
</dbReference>
<keyword evidence="2" id="KW-0418">Kinase</keyword>
<dbReference type="InterPro" id="IPR011611">
    <property type="entry name" value="PfkB_dom"/>
</dbReference>
<keyword evidence="1" id="KW-0808">Transferase</keyword>
<accession>A0ABN2N4X2</accession>
<dbReference type="NCBIfam" id="NF006743">
    <property type="entry name" value="PRK09270.1-2"/>
    <property type="match status" value="1"/>
</dbReference>
<dbReference type="InterPro" id="IPR029056">
    <property type="entry name" value="Ribokinase-like"/>
</dbReference>
<dbReference type="Pfam" id="PF00294">
    <property type="entry name" value="PfkB"/>
    <property type="match status" value="2"/>
</dbReference>
<dbReference type="Proteomes" id="UP001501094">
    <property type="component" value="Unassembled WGS sequence"/>
</dbReference>
<dbReference type="Gene3D" id="3.40.1190.20">
    <property type="match status" value="1"/>
</dbReference>
<name>A0ABN2N4X2_9MICO</name>
<protein>
    <recommendedName>
        <fullName evidence="4">Carbohydrate kinase PfkB domain-containing protein</fullName>
    </recommendedName>
</protein>
<proteinExistence type="predicted"/>
<feature type="domain" description="Carbohydrate kinase PfkB" evidence="4">
    <location>
        <begin position="215"/>
        <end position="287"/>
    </location>
</feature>
<organism evidence="5 6">
    <name type="scientific">Myceligenerans crystallogenes</name>
    <dbReference type="NCBI Taxonomy" id="316335"/>
    <lineage>
        <taxon>Bacteria</taxon>
        <taxon>Bacillati</taxon>
        <taxon>Actinomycetota</taxon>
        <taxon>Actinomycetes</taxon>
        <taxon>Micrococcales</taxon>
        <taxon>Promicromonosporaceae</taxon>
        <taxon>Myceligenerans</taxon>
    </lineage>
</organism>
<dbReference type="PROSITE" id="PS00584">
    <property type="entry name" value="PFKB_KINASES_2"/>
    <property type="match status" value="1"/>
</dbReference>
<evidence type="ECO:0000256" key="1">
    <source>
        <dbReference type="ARBA" id="ARBA00022679"/>
    </source>
</evidence>
<gene>
    <name evidence="5" type="ORF">GCM10009751_06050</name>
</gene>
<dbReference type="Gene3D" id="3.40.50.300">
    <property type="entry name" value="P-loop containing nucleotide triphosphate hydrolases"/>
    <property type="match status" value="1"/>
</dbReference>
<dbReference type="PANTHER" id="PTHR42774:SF3">
    <property type="entry name" value="KETOHEXOKINASE"/>
    <property type="match status" value="1"/>
</dbReference>
<dbReference type="RefSeq" id="WP_344099365.1">
    <property type="nucleotide sequence ID" value="NZ_BAAANL010000001.1"/>
</dbReference>
<feature type="domain" description="Carbohydrate kinase PfkB" evidence="4">
    <location>
        <begin position="20"/>
        <end position="192"/>
    </location>
</feature>
<sequence>MARETPYQPGRDLLTCWFAGLATLDVIHRATRPERDQKVTAARQDVSAGGPAANAAVTAAAMGVRAVLVTALGTSAVGAAARADLERHGVEVHDVGRRDHSLAVSAVLVDEATGERSVVSADGALTQVAAPGTEELAALPVPDVVLLDGHHPAIARAVLAYARTLRARPPVVLDAGRWRPVFADLLPAADVIARSAAFRVPDGREGWYAGLPGATVVTHGSGAVEWWHRDAAGTVDVPAVTAVDTLGAGDAFHGALAVAVARGAELPAACAEAVRVASLRVQHIGPRGWLTELAPPAAGGDEPVARALPATRAARAVAPGPAAPDGASAQAGGSVRSAADASSVPAVSLGSALPDSSSARAVPPELLDRARGLAAAGEGGPAILGITGPPGAGKSTLAAGLAAALGPDLAVVVGMDGFHLANVLLEARGSRERKCAIDTFDDAGYCDLIRRIAEARPGDPPVLAPEFRREIEEPVAHAVVVAPGARLVITEGNYLLAESGQWPRARAYMTEVWYVDLDDDVRLERLVARHHAHGKTLEAAREWSLGSDQRNAELIAGTRHRADRHVTL</sequence>
<dbReference type="InterPro" id="IPR052562">
    <property type="entry name" value="Ketohexokinase-related"/>
</dbReference>
<dbReference type="SUPFAM" id="SSF52540">
    <property type="entry name" value="P-loop containing nucleoside triphosphate hydrolases"/>
    <property type="match status" value="1"/>
</dbReference>
<evidence type="ECO:0000256" key="3">
    <source>
        <dbReference type="SAM" id="MobiDB-lite"/>
    </source>
</evidence>
<feature type="region of interest" description="Disordered" evidence="3">
    <location>
        <begin position="315"/>
        <end position="334"/>
    </location>
</feature>
<dbReference type="EMBL" id="BAAANL010000001">
    <property type="protein sequence ID" value="GAA1852253.1"/>
    <property type="molecule type" value="Genomic_DNA"/>
</dbReference>
<comment type="caution">
    <text evidence="5">The sequence shown here is derived from an EMBL/GenBank/DDBJ whole genome shotgun (WGS) entry which is preliminary data.</text>
</comment>
<reference evidence="5 6" key="1">
    <citation type="journal article" date="2019" name="Int. J. Syst. Evol. Microbiol.">
        <title>The Global Catalogue of Microorganisms (GCM) 10K type strain sequencing project: providing services to taxonomists for standard genome sequencing and annotation.</title>
        <authorList>
            <consortium name="The Broad Institute Genomics Platform"/>
            <consortium name="The Broad Institute Genome Sequencing Center for Infectious Disease"/>
            <person name="Wu L."/>
            <person name="Ma J."/>
        </authorList>
    </citation>
    <scope>NUCLEOTIDE SEQUENCE [LARGE SCALE GENOMIC DNA]</scope>
    <source>
        <strain evidence="5 6">JCM 14326</strain>
    </source>
</reference>
<evidence type="ECO:0000313" key="6">
    <source>
        <dbReference type="Proteomes" id="UP001501094"/>
    </source>
</evidence>